<keyword evidence="7" id="KW-1133">Transmembrane helix</keyword>
<evidence type="ECO:0000256" key="3">
    <source>
        <dbReference type="ARBA" id="ARBA00022475"/>
    </source>
</evidence>
<evidence type="ECO:0000256" key="13">
    <source>
        <dbReference type="ARBA" id="ARBA00037126"/>
    </source>
</evidence>
<dbReference type="GO" id="GO:0009986">
    <property type="term" value="C:cell surface"/>
    <property type="evidence" value="ECO:0007669"/>
    <property type="project" value="TreeGrafter"/>
</dbReference>
<keyword evidence="8" id="KW-0472">Membrane</keyword>
<keyword evidence="9" id="KW-0325">Glycoprotein</keyword>
<evidence type="ECO:0000259" key="18">
    <source>
        <dbReference type="Pfam" id="PF00150"/>
    </source>
</evidence>
<dbReference type="EMBL" id="MCGR01000009">
    <property type="protein sequence ID" value="ORY88674.1"/>
    <property type="molecule type" value="Genomic_DNA"/>
</dbReference>
<evidence type="ECO:0000313" key="20">
    <source>
        <dbReference type="Proteomes" id="UP000193467"/>
    </source>
</evidence>
<dbReference type="GO" id="GO:0005886">
    <property type="term" value="C:plasma membrane"/>
    <property type="evidence" value="ECO:0007669"/>
    <property type="project" value="UniProtKB-SubCell"/>
</dbReference>
<reference evidence="19 20" key="1">
    <citation type="submission" date="2016-07" db="EMBL/GenBank/DDBJ databases">
        <title>Pervasive Adenine N6-methylation of Active Genes in Fungi.</title>
        <authorList>
            <consortium name="DOE Joint Genome Institute"/>
            <person name="Mondo S.J."/>
            <person name="Dannebaum R.O."/>
            <person name="Kuo R.C."/>
            <person name="Labutti K."/>
            <person name="Haridas S."/>
            <person name="Kuo A."/>
            <person name="Salamov A."/>
            <person name="Ahrendt S.R."/>
            <person name="Lipzen A."/>
            <person name="Sullivan W."/>
            <person name="Andreopoulos W.B."/>
            <person name="Clum A."/>
            <person name="Lindquist E."/>
            <person name="Daum C."/>
            <person name="Ramamoorthy G.K."/>
            <person name="Gryganskyi A."/>
            <person name="Culley D."/>
            <person name="Magnuson J.K."/>
            <person name="James T.Y."/>
            <person name="O'Malley M.A."/>
            <person name="Stajich J.E."/>
            <person name="Spatafora J.W."/>
            <person name="Visel A."/>
            <person name="Grigoriev I.V."/>
        </authorList>
    </citation>
    <scope>NUCLEOTIDE SEQUENCE [LARGE SCALE GENOMIC DNA]</scope>
    <source>
        <strain evidence="19 20">62-1032</strain>
    </source>
</reference>
<dbReference type="GO" id="GO:0005576">
    <property type="term" value="C:extracellular region"/>
    <property type="evidence" value="ECO:0007669"/>
    <property type="project" value="TreeGrafter"/>
</dbReference>
<proteinExistence type="inferred from homology"/>
<name>A0A1Y2FXF6_9BASI</name>
<keyword evidence="10 16" id="KW-0326">Glycosidase</keyword>
<dbReference type="AlphaFoldDB" id="A0A1Y2FXF6"/>
<keyword evidence="4" id="KW-0812">Transmembrane</keyword>
<keyword evidence="20" id="KW-1185">Reference proteome</keyword>
<dbReference type="STRING" id="106004.A0A1Y2FXF6"/>
<accession>A0A1Y2FXF6</accession>
<dbReference type="InterPro" id="IPR017853">
    <property type="entry name" value="GH"/>
</dbReference>
<evidence type="ECO:0000256" key="15">
    <source>
        <dbReference type="ARBA" id="ARBA00041260"/>
    </source>
</evidence>
<keyword evidence="6" id="KW-0735">Signal-anchor</keyword>
<evidence type="ECO:0000256" key="9">
    <source>
        <dbReference type="ARBA" id="ARBA00023180"/>
    </source>
</evidence>
<comment type="similarity">
    <text evidence="2 16">Belongs to the glycosyl hydrolase 5 (cellulase A) family.</text>
</comment>
<dbReference type="Pfam" id="PF00150">
    <property type="entry name" value="Cellulase"/>
    <property type="match status" value="1"/>
</dbReference>
<dbReference type="GO" id="GO:0004338">
    <property type="term" value="F:glucan exo-1,3-beta-glucosidase activity"/>
    <property type="evidence" value="ECO:0007669"/>
    <property type="project" value="UniProtKB-EC"/>
</dbReference>
<dbReference type="PANTHER" id="PTHR31297">
    <property type="entry name" value="GLUCAN ENDO-1,6-BETA-GLUCOSIDASE B"/>
    <property type="match status" value="1"/>
</dbReference>
<evidence type="ECO:0000313" key="19">
    <source>
        <dbReference type="EMBL" id="ORY88674.1"/>
    </source>
</evidence>
<dbReference type="GO" id="GO:0009251">
    <property type="term" value="P:glucan catabolic process"/>
    <property type="evidence" value="ECO:0007669"/>
    <property type="project" value="TreeGrafter"/>
</dbReference>
<feature type="domain" description="Glycoside hydrolase family 5" evidence="18">
    <location>
        <begin position="98"/>
        <end position="344"/>
    </location>
</feature>
<dbReference type="InParanoid" id="A0A1Y2FXF6"/>
<dbReference type="Gene3D" id="3.20.20.80">
    <property type="entry name" value="Glycosidases"/>
    <property type="match status" value="1"/>
</dbReference>
<comment type="subcellular location">
    <subcellularLocation>
        <location evidence="1">Cell membrane</location>
        <topology evidence="1">Single-pass type II membrane protein</topology>
    </subcellularLocation>
</comment>
<dbReference type="InterPro" id="IPR001547">
    <property type="entry name" value="Glyco_hydro_5"/>
</dbReference>
<evidence type="ECO:0000256" key="11">
    <source>
        <dbReference type="ARBA" id="ARBA00023316"/>
    </source>
</evidence>
<keyword evidence="5 16" id="KW-0378">Hydrolase</keyword>
<evidence type="ECO:0000256" key="14">
    <source>
        <dbReference type="ARBA" id="ARBA00038929"/>
    </source>
</evidence>
<sequence length="626" mass="68766">MEDGTSFIYNNSFGGRFLELDPFNDSAKCQGDMPALNEPWDYSKNLISGVNLGGWLVTEPFIVPGLYEPFNPLGGDVNFNATVVDEWTLCEALGDNMTNVLTEHYETFITEKDFAEIAAAGLNWVRIPIGWWLIEVWDGEPFLANVGWSYFLKAITWARKYGLRINLDLHAIPGSQNGYNHSGKLGSINFLNGVMGIANAQRTLSYIRTLAEFISQDEYKNVIPMFSILNEPYAATIEVDTLRHFYYETYNMIRDITGIGEGNGPFITFHDGFTGTPVRNVTSGGWLGFMPGMDRVALDTHPYLCFSEPNNDGITYQAAKPCSYWAESMNTTAQQFGYYMAGEWSLAFNDCGKWLNNVGNGQRYEGTYYIPGNTTAPAFARLGDCEPWTNYPAYNQSTIDGLKLVASGHMDAFRSWFFWTWKTGYSEQLGMIANPVWNYQLGLEKGWIPENPRTIVGICTSLISENGFTVAMSENPAPTLSPWMTGGSGAGTLLDEAMVTSFSAWPPTALQGTTTEFLPTYTPTGNPITMPTPTVTSYPSGYSSSANVGDGWFNPSDTAGQMTPVAGCTYPDPWSGAGAAVPTSVCTGSADARMKMKKRSPSPSPTTPSSVYATITAQPRPTASRQ</sequence>
<comment type="function">
    <text evidence="13">Glucosidase involved in the degradation of cellulosic biomass. Active on lichenan.</text>
</comment>
<evidence type="ECO:0000256" key="5">
    <source>
        <dbReference type="ARBA" id="ARBA00022801"/>
    </source>
</evidence>
<dbReference type="InterPro" id="IPR050386">
    <property type="entry name" value="Glycosyl_hydrolase_5"/>
</dbReference>
<dbReference type="GO" id="GO:0071555">
    <property type="term" value="P:cell wall organization"/>
    <property type="evidence" value="ECO:0007669"/>
    <property type="project" value="UniProtKB-KW"/>
</dbReference>
<dbReference type="FunFam" id="3.20.20.80:FF:000033">
    <property type="entry name" value="Glucan 1,3-beta-glucosidase A"/>
    <property type="match status" value="1"/>
</dbReference>
<evidence type="ECO:0000256" key="1">
    <source>
        <dbReference type="ARBA" id="ARBA00004401"/>
    </source>
</evidence>
<dbReference type="FunCoup" id="A0A1Y2FXF6">
    <property type="interactions" value="14"/>
</dbReference>
<dbReference type="Proteomes" id="UP000193467">
    <property type="component" value="Unassembled WGS sequence"/>
</dbReference>
<evidence type="ECO:0000256" key="12">
    <source>
        <dbReference type="ARBA" id="ARBA00036824"/>
    </source>
</evidence>
<keyword evidence="3" id="KW-1003">Cell membrane</keyword>
<gene>
    <name evidence="19" type="ORF">BCR35DRAFT_320811</name>
</gene>
<keyword evidence="11" id="KW-0961">Cell wall biogenesis/degradation</keyword>
<dbReference type="OrthoDB" id="62120at2759"/>
<evidence type="ECO:0000256" key="8">
    <source>
        <dbReference type="ARBA" id="ARBA00023136"/>
    </source>
</evidence>
<evidence type="ECO:0000256" key="10">
    <source>
        <dbReference type="ARBA" id="ARBA00023295"/>
    </source>
</evidence>
<comment type="caution">
    <text evidence="19">The sequence shown here is derived from an EMBL/GenBank/DDBJ whole genome shotgun (WGS) entry which is preliminary data.</text>
</comment>
<comment type="catalytic activity">
    <reaction evidence="12">
        <text>Successive hydrolysis of beta-D-glucose units from the non-reducing ends of (1-&gt;3)-beta-D-glucans, releasing alpha-glucose.</text>
        <dbReference type="EC" id="3.2.1.58"/>
    </reaction>
</comment>
<dbReference type="EC" id="3.2.1.58" evidence="14"/>
<protein>
    <recommendedName>
        <fullName evidence="14">glucan 1,3-beta-glucosidase</fullName>
        <ecNumber evidence="14">3.2.1.58</ecNumber>
    </recommendedName>
    <alternativeName>
        <fullName evidence="15">Exo-1,3-beta-glucanase D</fullName>
    </alternativeName>
</protein>
<evidence type="ECO:0000256" key="17">
    <source>
        <dbReference type="SAM" id="MobiDB-lite"/>
    </source>
</evidence>
<dbReference type="PANTHER" id="PTHR31297:SF34">
    <property type="entry name" value="GLUCAN 1,3-BETA-GLUCOSIDASE 2"/>
    <property type="match status" value="1"/>
</dbReference>
<feature type="compositionally biased region" description="Polar residues" evidence="17">
    <location>
        <begin position="611"/>
        <end position="626"/>
    </location>
</feature>
<evidence type="ECO:0000256" key="4">
    <source>
        <dbReference type="ARBA" id="ARBA00022692"/>
    </source>
</evidence>
<evidence type="ECO:0000256" key="16">
    <source>
        <dbReference type="RuleBase" id="RU361153"/>
    </source>
</evidence>
<dbReference type="SUPFAM" id="SSF51445">
    <property type="entry name" value="(Trans)glycosidases"/>
    <property type="match status" value="1"/>
</dbReference>
<feature type="region of interest" description="Disordered" evidence="17">
    <location>
        <begin position="588"/>
        <end position="626"/>
    </location>
</feature>
<evidence type="ECO:0000256" key="6">
    <source>
        <dbReference type="ARBA" id="ARBA00022968"/>
    </source>
</evidence>
<evidence type="ECO:0000256" key="2">
    <source>
        <dbReference type="ARBA" id="ARBA00005641"/>
    </source>
</evidence>
<evidence type="ECO:0000256" key="7">
    <source>
        <dbReference type="ARBA" id="ARBA00022989"/>
    </source>
</evidence>
<organism evidence="19 20">
    <name type="scientific">Leucosporidium creatinivorum</name>
    <dbReference type="NCBI Taxonomy" id="106004"/>
    <lineage>
        <taxon>Eukaryota</taxon>
        <taxon>Fungi</taxon>
        <taxon>Dikarya</taxon>
        <taxon>Basidiomycota</taxon>
        <taxon>Pucciniomycotina</taxon>
        <taxon>Microbotryomycetes</taxon>
        <taxon>Leucosporidiales</taxon>
        <taxon>Leucosporidium</taxon>
    </lineage>
</organism>